<dbReference type="InterPro" id="IPR036910">
    <property type="entry name" value="HMG_box_dom_sf"/>
</dbReference>
<feature type="compositionally biased region" description="Low complexity" evidence="10">
    <location>
        <begin position="1747"/>
        <end position="1770"/>
    </location>
</feature>
<feature type="compositionally biased region" description="Polar residues" evidence="10">
    <location>
        <begin position="1628"/>
        <end position="1638"/>
    </location>
</feature>
<keyword evidence="4" id="KW-0805">Transcription regulation</keyword>
<feature type="compositionally biased region" description="Polar residues" evidence="10">
    <location>
        <begin position="2061"/>
        <end position="2071"/>
    </location>
</feature>
<feature type="compositionally biased region" description="Polar residues" evidence="10">
    <location>
        <begin position="2244"/>
        <end position="2260"/>
    </location>
</feature>
<sequence length="3133" mass="333599">ADLALVHRGLDPAGLNMCGTSQEFGHEVLCLRGPFESRPGFAFPEWAYKPESSPGSRQIQLWHFILELLRKEEYHDVIAWQGDYGEFVIKDPDEVARLWGARKCKPQMNYDKLSRALRYYYNKRILHKTKGKRFTYKFNFNKLVLVNYPFIDMGSAGSGVPQSAPPVPSGVGTHFRFPPSTPSDVLSPSEELRSPGVFSAVARRMARGSVSDCSDGTSTNSELEEAGVVVADERPTERAFRSLLHPRLSHDSLFRVYGTPPNPPGLTRGGPHAPQHRVHPEPLSPFPVSPLPGPGGLLAPPLSPALSMTPTSHLPYTPSPSLSPMLGSHFSFNPEDMKRYLQAHTQSVYNYHLSPRAFLHYPNIVIPQPQRADKGLGGPAGVGHHLPAHSLHHPQSEEPHLSPFKFKLQPPPLGRKQRDGPPTSGAGHAPSVTPAGLGSSLSFGSEHGSVSGQGSNSSRLVNSSSGGPPKIKVEPISDIESEEEVEVTDISEEDDSCDVFAPPHSNGGPAPVPHHDATIADDDDLEEDVFKAPAAPGLGPALAVLKAEPREASPGVAPPSSPGGTRCIPLKLRFKRRWSEDQRMEAEADEAEDKKSRAEKEESIQEAEPKKLEENGERRSPVTLVAPLGTGQRRMKPIKKQGRRSPPSTRAKVGKRRGLAEASPEEEKRDTEEKPKLSPSSPKRQVSSNSDSSQEEPVRTSKTPDRERHRERILDITGDCGKPEEHSGNFRSGGAQSDSNSSTASANNSPNPSSSRKTATFKARVPKKKYTSEHCAGNHGNTSTPSTPPQSNSSAAHNDGGASQGPVGTTTTPGDTRSPNSQPAEAAATHSSPVADRPGDVGKGRDKASTSSPQRCSSTDTASEHSAELEATAQRPEPQVGSQGSRVHPSPPPLQETLPPGLSEALAKGLKNQRVLARVGTRTGEGWLPDRGHEVSAIFHAGVVREVSREHGSVEVQLNGEKNLCRYPFRGGTEEVDLILDAPPPGQAPVAIGTRVCVPFGGGSEDSEGARQRFREGLVTRVDPHPVVSFPYRIQLREDPVDDDKRGVEEDGRDTSAQAVWVSRQSLRLLVPPWDLELPQHTERGKEGGVRARKMEWEEREEIDVEQELCRLSMVHGVGGPMLVTEMLHPGAAVPSVPPLSSSSVTSLLSVAPDRDWDHSREEREKETELQRQLEKERDRERVALQTPAPEEDMEVIHFSLAPLRDGGLTSALGAKPLGVPSQPRPILSKPADYLSSHLSVVRSIGPPLAPHLSLVPHSSPSMLLGLDTATGPAVISATPHLPPMPPSSSSSSRSSLEKTSISGSHATSGSGAGTSSSSAVSSSSRSRTPLTAAQQKYKKGDVVCTPTGIRKKFNGKQWRRLCSREGCSKESQRRGYCSRHLSMRTKEMEAGGGVGVGRERGGGGGGSTGTLTPELRLVRTSSEFDWDETSRDSSEASSRGGDSRPRLVLPSLLPQELPRDLSRFDFDECEAANMLVSLSSSRSGTPSFSPVSNQSPFSPAPSPSASPLFGFRPANFSPITAPSSLTPRRPRHLSGTKVGNPGSERERHLSGIMPTFQTNLTFTVPMSPSKRKLDAPPPPLPNAVDYSKSDPQLGELGLGLNAVAFRAVSPQSQPTTPSSLSFPRPRSATSRPLSSTASTPPPMLVSPTPPSPLPQDPSPRRVVPLRDSPVIVRNPDVPLAKFSDGPLGRRVSSRSREHSQPPHLSAGLQAPVPINRATTNGGVLRSPAPTLVLVTSAQSLTTVAMGRPSHSSPSPGSISASGASAALTLGSGGRERERKPGEHRDSLGGMLPQPVACHPSPTALLPLILPAESPHPAPRKDIIMGRPGTVWTNVEPRSVPVFPWHSLVPFLETSQSNSSTQPADSQTLVNQNKEPRCGVALVTDGRAGQSGAEGRSPSRPPPSVEDPPAEREGGDSETESDADDLFYSGGTHDPAPSTGTVKRRTQSLSALPKDGDKKREKDHIRRPMNAFMIFSKRHRALVHQRHPNQDNRTVSKILGEWWYALGAKEKQKYHDLAFQVKEAHFRAHPDWKWCNKDRRKSLSEGRGAPGAKDARERSVSESTEAQTVSQGVEHKEAGSTWALPGSERHGEPMGGQLQRPRAFSQSAVHIMERRERERDLEKDGTDSFQTCPPLTQRRASEEVTSDEERMVICEEDGDDDVMDDSFPEGSIDLKCKERVTDSDEENNPTYETDGKPVVQPIISANKETQGHGEGAESKRKEVEGEEQNGEPRQSKGGGGGQVPSHSHLSSVSGLNVTPSSEPGFSHVLGAGRMAPTVVTNVVRPVVSTPIPIASKPAEGGLSLGAPPPDSKPKLLIGTGGPAGGGAIAGGGYFPSSSSPKPVGQGGLVTGLVLGAPFPNQPTVRLITPPQALPGPAAGNGAPNNGVVPVPLLQPQFLPAASLTPPSGGKPVTQVQYILPTLPATANPNSPSPQQSQQPTSILALPSAPPTHVTLSNGVHTGAGPGIRYASVPAVGGVSPGGRVQAQSPVLQNKMLVSMATVRAGSTPPQPISLVAPPLPVQNGTQPGSKIFQIAPMPVVQTSIQPGGTVHPGGSFPVSMATATVMASGNTPPQTVLLTPSPTRITYVQSASAVAAPLPVGSTSAVSSPPQAQPPPGPAFLPSPMATLGFTAIAPTGQALVHPLMAGQPPLLAPVPPPNCSPQPTHQLVTAIYPAPGVTVPTGVVSMTTVPQSIAGSMSTPTSPSSVHMKMTVASPAHSPSQTLADTEAQSQVTVKMDSPAGLKADPQREASNAAGQAPSGGVAEAMRPASPNVHLHAGIASGAARMSPLPLKVKGQVEHAPSAPAGEERDVRKETRPEREGKWDSASSWTERAARERGVEGGSKGQLTEHDCKEELSREAGRRDLSVLDPPPPPPQNDTPIIKKTKSRPPPLKSTVEPVERVLSDTYLEERLAELPEFKPEDVLPSPNLQSLTTSPRAILVSYRKKRRNSTDLDSVDDPSSPRRKSRRLSSCSSEPNTPKSAAKCEGEIFTFDRAVGETEDILSELDRAPYSSLRRTLDQRRALVMQLFQEHGSFFPSAQATAAFQARYSDTFPTKLCLQLKIREVRQKIMQTATPGSLEGGGGGATGGSDSATAPGPSNPVAREEGGAESHNKGRGWEGSKGGLGDLQEQR</sequence>
<accession>A0AAD8ZV31</accession>
<comment type="subcellular location">
    <subcellularLocation>
        <location evidence="1 9">Nucleus</location>
    </subcellularLocation>
</comment>
<feature type="region of interest" description="Disordered" evidence="10">
    <location>
        <begin position="2423"/>
        <end position="2459"/>
    </location>
</feature>
<feature type="region of interest" description="Disordered" evidence="10">
    <location>
        <begin position="541"/>
        <end position="900"/>
    </location>
</feature>
<dbReference type="GO" id="GO:0005634">
    <property type="term" value="C:nucleus"/>
    <property type="evidence" value="ECO:0007669"/>
    <property type="project" value="UniProtKB-SubCell"/>
</dbReference>
<feature type="compositionally biased region" description="Low complexity" evidence="10">
    <location>
        <begin position="1288"/>
        <end position="1334"/>
    </location>
</feature>
<feature type="compositionally biased region" description="Low complexity" evidence="10">
    <location>
        <begin position="1134"/>
        <end position="1152"/>
    </location>
</feature>
<feature type="region of interest" description="Disordered" evidence="10">
    <location>
        <begin position="1275"/>
        <end position="1339"/>
    </location>
</feature>
<feature type="compositionally biased region" description="Basic residues" evidence="10">
    <location>
        <begin position="633"/>
        <end position="643"/>
    </location>
</feature>
<dbReference type="InterPro" id="IPR036388">
    <property type="entry name" value="WH-like_DNA-bd_sf"/>
</dbReference>
<evidence type="ECO:0000256" key="6">
    <source>
        <dbReference type="ARBA" id="ARBA00023163"/>
    </source>
</evidence>
<dbReference type="Gene3D" id="1.10.10.10">
    <property type="entry name" value="Winged helix-like DNA-binding domain superfamily/Winged helix DNA-binding domain"/>
    <property type="match status" value="1"/>
</dbReference>
<feature type="compositionally biased region" description="Basic and acidic residues" evidence="10">
    <location>
        <begin position="2807"/>
        <end position="2824"/>
    </location>
</feature>
<evidence type="ECO:0000256" key="8">
    <source>
        <dbReference type="PROSITE-ProRule" id="PRU00267"/>
    </source>
</evidence>
<keyword evidence="14" id="KW-1185">Reference proteome</keyword>
<dbReference type="Pfam" id="PF25981">
    <property type="entry name" value="HTH_Cic_C"/>
    <property type="match status" value="1"/>
</dbReference>
<feature type="region of interest" description="Disordered" evidence="10">
    <location>
        <begin position="1567"/>
        <end position="1590"/>
    </location>
</feature>
<feature type="compositionally biased region" description="Low complexity" evidence="10">
    <location>
        <begin position="781"/>
        <end position="794"/>
    </location>
</feature>
<dbReference type="Pfam" id="PF16090">
    <property type="entry name" value="DUF4819"/>
    <property type="match status" value="1"/>
</dbReference>
<feature type="region of interest" description="Disordered" evidence="10">
    <location>
        <begin position="2797"/>
        <end position="2899"/>
    </location>
</feature>
<feature type="compositionally biased region" description="Basic and acidic residues" evidence="10">
    <location>
        <begin position="1153"/>
        <end position="1181"/>
    </location>
</feature>
<dbReference type="GO" id="GO:0000977">
    <property type="term" value="F:RNA polymerase II transcription regulatory region sequence-specific DNA binding"/>
    <property type="evidence" value="ECO:0007669"/>
    <property type="project" value="TreeGrafter"/>
</dbReference>
<keyword evidence="6" id="KW-0804">Transcription</keyword>
<feature type="compositionally biased region" description="Low complexity" evidence="10">
    <location>
        <begin position="454"/>
        <end position="467"/>
    </location>
</feature>
<feature type="compositionally biased region" description="Basic and acidic residues" evidence="10">
    <location>
        <begin position="2172"/>
        <end position="2182"/>
    </location>
</feature>
<dbReference type="InterPro" id="IPR032147">
    <property type="entry name" value="Cic_dom"/>
</dbReference>
<feature type="region of interest" description="Disordered" evidence="10">
    <location>
        <begin position="1745"/>
        <end position="1793"/>
    </location>
</feature>
<dbReference type="FunFam" id="1.10.30.10:FF:000075">
    <property type="entry name" value="Capicua transcriptional repressor a"/>
    <property type="match status" value="1"/>
</dbReference>
<feature type="compositionally biased region" description="Basic and acidic residues" evidence="10">
    <location>
        <begin position="1774"/>
        <end position="1787"/>
    </location>
</feature>
<dbReference type="SMART" id="SM00398">
    <property type="entry name" value="HMG"/>
    <property type="match status" value="1"/>
</dbReference>
<dbReference type="PROSITE" id="PS50118">
    <property type="entry name" value="HMG_BOX_2"/>
    <property type="match status" value="1"/>
</dbReference>
<feature type="compositionally biased region" description="Gly residues" evidence="10">
    <location>
        <begin position="3080"/>
        <end position="3089"/>
    </location>
</feature>
<dbReference type="PROSITE" id="PS50061">
    <property type="entry name" value="ETS_DOMAIN_3"/>
    <property type="match status" value="1"/>
</dbReference>
<dbReference type="SMART" id="SM00413">
    <property type="entry name" value="ETS"/>
    <property type="match status" value="1"/>
</dbReference>
<dbReference type="SUPFAM" id="SSF46785">
    <property type="entry name" value="Winged helix' DNA-binding domain"/>
    <property type="match status" value="1"/>
</dbReference>
<feature type="compositionally biased region" description="Low complexity" evidence="10">
    <location>
        <begin position="737"/>
        <end position="755"/>
    </location>
</feature>
<feature type="compositionally biased region" description="Acidic residues" evidence="10">
    <location>
        <begin position="1916"/>
        <end position="1925"/>
    </location>
</feature>
<feature type="region of interest" description="Disordered" evidence="10">
    <location>
        <begin position="1854"/>
        <end position="1967"/>
    </location>
</feature>
<feature type="compositionally biased region" description="Polar residues" evidence="10">
    <location>
        <begin position="2718"/>
        <end position="2734"/>
    </location>
</feature>
<feature type="compositionally biased region" description="Basic and acidic residues" evidence="10">
    <location>
        <begin position="3104"/>
        <end position="3120"/>
    </location>
</feature>
<keyword evidence="7 8" id="KW-0539">Nucleus</keyword>
<gene>
    <name evidence="13" type="ORF">P4O66_019718</name>
</gene>
<dbReference type="InterPro" id="IPR000418">
    <property type="entry name" value="Ets_dom"/>
</dbReference>
<dbReference type="PRINTS" id="PR00454">
    <property type="entry name" value="ETSDOMAIN"/>
</dbReference>
<dbReference type="CDD" id="cd21990">
    <property type="entry name" value="HMG-box_CIC-like"/>
    <property type="match status" value="1"/>
</dbReference>
<feature type="compositionally biased region" description="Basic and acidic residues" evidence="10">
    <location>
        <begin position="2139"/>
        <end position="2153"/>
    </location>
</feature>
<dbReference type="Pfam" id="PF00505">
    <property type="entry name" value="HMG_box"/>
    <property type="match status" value="1"/>
</dbReference>
<comment type="similarity">
    <text evidence="2 9">Belongs to the ETS family.</text>
</comment>
<organism evidence="13 14">
    <name type="scientific">Electrophorus voltai</name>
    <dbReference type="NCBI Taxonomy" id="2609070"/>
    <lineage>
        <taxon>Eukaryota</taxon>
        <taxon>Metazoa</taxon>
        <taxon>Chordata</taxon>
        <taxon>Craniata</taxon>
        <taxon>Vertebrata</taxon>
        <taxon>Euteleostomi</taxon>
        <taxon>Actinopterygii</taxon>
        <taxon>Neopterygii</taxon>
        <taxon>Teleostei</taxon>
        <taxon>Ostariophysi</taxon>
        <taxon>Gymnotiformes</taxon>
        <taxon>Gymnotoidei</taxon>
        <taxon>Gymnotidae</taxon>
        <taxon>Electrophorus</taxon>
    </lineage>
</organism>
<dbReference type="Proteomes" id="UP001239994">
    <property type="component" value="Unassembled WGS sequence"/>
</dbReference>
<feature type="non-terminal residue" evidence="13">
    <location>
        <position position="3133"/>
    </location>
</feature>
<dbReference type="PANTHER" id="PTHR13059:SF14">
    <property type="entry name" value="PROTEIN CAPICUA HOMOLOG ISOFORM X1"/>
    <property type="match status" value="1"/>
</dbReference>
<comment type="caution">
    <text evidence="13">The sequence shown here is derived from an EMBL/GenBank/DDBJ whole genome shotgun (WGS) entry which is preliminary data.</text>
</comment>
<feature type="domain" description="HMG box" evidence="12">
    <location>
        <begin position="1965"/>
        <end position="2033"/>
    </location>
</feature>
<feature type="compositionally biased region" description="Basic and acidic residues" evidence="10">
    <location>
        <begin position="577"/>
        <end position="620"/>
    </location>
</feature>
<evidence type="ECO:0000259" key="12">
    <source>
        <dbReference type="PROSITE" id="PS50118"/>
    </source>
</evidence>
<dbReference type="Gene3D" id="1.10.30.10">
    <property type="entry name" value="High mobility group box domain"/>
    <property type="match status" value="1"/>
</dbReference>
<dbReference type="FunFam" id="1.10.10.10:FF:000059">
    <property type="entry name" value="ETS translocation variant 3"/>
    <property type="match status" value="1"/>
</dbReference>
<feature type="compositionally biased region" description="Pro residues" evidence="10">
    <location>
        <begin position="1640"/>
        <end position="1658"/>
    </location>
</feature>
<evidence type="ECO:0000256" key="7">
    <source>
        <dbReference type="ARBA" id="ARBA00023242"/>
    </source>
</evidence>
<dbReference type="InterPro" id="IPR052412">
    <property type="entry name" value="CC-Dev_Transcription_Reg"/>
</dbReference>
<feature type="compositionally biased region" description="Acidic residues" evidence="10">
    <location>
        <begin position="477"/>
        <end position="497"/>
    </location>
</feature>
<dbReference type="InterPro" id="IPR009071">
    <property type="entry name" value="HMG_box_dom"/>
</dbReference>
<feature type="compositionally biased region" description="Basic and acidic residues" evidence="10">
    <location>
        <begin position="2116"/>
        <end position="2126"/>
    </location>
</feature>
<keyword evidence="5 8" id="KW-0238">DNA-binding</keyword>
<feature type="compositionally biased region" description="Basic and acidic residues" evidence="10">
    <location>
        <begin position="837"/>
        <end position="848"/>
    </location>
</feature>
<feature type="compositionally biased region" description="Basic and acidic residues" evidence="10">
    <location>
        <begin position="2848"/>
        <end position="2867"/>
    </location>
</feature>
<feature type="compositionally biased region" description="Polar residues" evidence="10">
    <location>
        <begin position="849"/>
        <end position="861"/>
    </location>
</feature>
<dbReference type="GO" id="GO:0000981">
    <property type="term" value="F:DNA-binding transcription factor activity, RNA polymerase II-specific"/>
    <property type="evidence" value="ECO:0007669"/>
    <property type="project" value="TreeGrafter"/>
</dbReference>
<feature type="compositionally biased region" description="Polar residues" evidence="10">
    <location>
        <begin position="1854"/>
        <end position="1873"/>
    </location>
</feature>
<feature type="region of interest" description="Disordered" evidence="10">
    <location>
        <begin position="3075"/>
        <end position="3133"/>
    </location>
</feature>
<dbReference type="PROSITE" id="PS00345">
    <property type="entry name" value="ETS_DOMAIN_1"/>
    <property type="match status" value="1"/>
</dbReference>
<dbReference type="InterPro" id="IPR058606">
    <property type="entry name" value="HTH_Cic_C"/>
</dbReference>
<keyword evidence="3" id="KW-0597">Phosphoprotein</keyword>
<feature type="domain" description="ETS" evidence="11">
    <location>
        <begin position="59"/>
        <end position="139"/>
    </location>
</feature>
<feature type="compositionally biased region" description="Polar residues" evidence="10">
    <location>
        <begin position="2695"/>
        <end position="2706"/>
    </location>
</feature>
<feature type="compositionally biased region" description="Polar residues" evidence="10">
    <location>
        <begin position="678"/>
        <end position="692"/>
    </location>
</feature>
<feature type="region of interest" description="Disordered" evidence="10">
    <location>
        <begin position="1392"/>
        <end position="1452"/>
    </location>
</feature>
<feature type="region of interest" description="Disordered" evidence="10">
    <location>
        <begin position="2943"/>
        <end position="2982"/>
    </location>
</feature>
<dbReference type="PROSITE" id="PS00346">
    <property type="entry name" value="ETS_DOMAIN_2"/>
    <property type="match status" value="1"/>
</dbReference>
<feature type="compositionally biased region" description="Gly residues" evidence="10">
    <location>
        <begin position="1392"/>
        <end position="1409"/>
    </location>
</feature>
<feature type="region of interest" description="Disordered" evidence="10">
    <location>
        <begin position="1480"/>
        <end position="1548"/>
    </location>
</feature>
<dbReference type="InterPro" id="IPR036390">
    <property type="entry name" value="WH_DNA-bd_sf"/>
</dbReference>
<feature type="region of interest" description="Disordered" evidence="10">
    <location>
        <begin position="2294"/>
        <end position="2320"/>
    </location>
</feature>
<feature type="compositionally biased region" description="Low complexity" evidence="10">
    <location>
        <begin position="805"/>
        <end position="819"/>
    </location>
</feature>
<evidence type="ECO:0000313" key="13">
    <source>
        <dbReference type="EMBL" id="KAK1805405.1"/>
    </source>
</evidence>
<feature type="compositionally biased region" description="Acidic residues" evidence="10">
    <location>
        <begin position="2154"/>
        <end position="2167"/>
    </location>
</feature>
<reference evidence="13" key="1">
    <citation type="submission" date="2023-03" db="EMBL/GenBank/DDBJ databases">
        <title>Electrophorus voltai genome.</title>
        <authorList>
            <person name="Bian C."/>
        </authorList>
    </citation>
    <scope>NUCLEOTIDE SEQUENCE</scope>
    <source>
        <strain evidence="13">CB-2022</strain>
        <tissue evidence="13">Muscle</tissue>
    </source>
</reference>
<feature type="compositionally biased region" description="Low complexity" evidence="10">
    <location>
        <begin position="1610"/>
        <end position="1620"/>
    </location>
</feature>
<protein>
    <recommendedName>
        <fullName evidence="15">HMG box domain-containing protein</fullName>
    </recommendedName>
</protein>
<feature type="compositionally biased region" description="Low complexity" evidence="10">
    <location>
        <begin position="1480"/>
        <end position="1498"/>
    </location>
</feature>
<feature type="compositionally biased region" description="Polar residues" evidence="10">
    <location>
        <begin position="1518"/>
        <end position="1527"/>
    </location>
</feature>
<feature type="DNA-binding region" description="HMG box" evidence="8">
    <location>
        <begin position="1965"/>
        <end position="2033"/>
    </location>
</feature>
<dbReference type="EMBL" id="JAROKS010000003">
    <property type="protein sequence ID" value="KAK1805405.1"/>
    <property type="molecule type" value="Genomic_DNA"/>
</dbReference>
<proteinExistence type="inferred from homology"/>
<feature type="compositionally biased region" description="Polar residues" evidence="10">
    <location>
        <begin position="439"/>
        <end position="453"/>
    </location>
</feature>
<evidence type="ECO:0000256" key="2">
    <source>
        <dbReference type="ARBA" id="ARBA00005562"/>
    </source>
</evidence>
<dbReference type="SUPFAM" id="SSF47095">
    <property type="entry name" value="HMG-box"/>
    <property type="match status" value="1"/>
</dbReference>
<feature type="region of interest" description="Disordered" evidence="10">
    <location>
        <begin position="2040"/>
        <end position="2103"/>
    </location>
</feature>
<feature type="compositionally biased region" description="Basic and acidic residues" evidence="10">
    <location>
        <begin position="665"/>
        <end position="676"/>
    </location>
</feature>
<evidence type="ECO:0008006" key="15">
    <source>
        <dbReference type="Google" id="ProtNLM"/>
    </source>
</evidence>
<evidence type="ECO:0000256" key="3">
    <source>
        <dbReference type="ARBA" id="ARBA00022553"/>
    </source>
</evidence>
<evidence type="ECO:0000256" key="5">
    <source>
        <dbReference type="ARBA" id="ARBA00023125"/>
    </source>
</evidence>
<feature type="compositionally biased region" description="Basic and acidic residues" evidence="10">
    <location>
        <begin position="696"/>
        <end position="714"/>
    </location>
</feature>
<evidence type="ECO:0000256" key="4">
    <source>
        <dbReference type="ARBA" id="ARBA00023015"/>
    </source>
</evidence>
<feature type="region of interest" description="Disordered" evidence="10">
    <location>
        <begin position="2116"/>
        <end position="2260"/>
    </location>
</feature>
<feature type="region of interest" description="Disordered" evidence="10">
    <location>
        <begin position="1134"/>
        <end position="1181"/>
    </location>
</feature>
<dbReference type="PANTHER" id="PTHR13059">
    <property type="entry name" value="HMG-BOX TRANSCRIPTION FACTOR BBX"/>
    <property type="match status" value="1"/>
</dbReference>
<evidence type="ECO:0000256" key="1">
    <source>
        <dbReference type="ARBA" id="ARBA00004123"/>
    </source>
</evidence>
<name>A0AAD8ZV31_9TELE</name>
<feature type="compositionally biased region" description="Basic and acidic residues" evidence="10">
    <location>
        <begin position="2209"/>
        <end position="2223"/>
    </location>
</feature>
<dbReference type="Pfam" id="PF00178">
    <property type="entry name" value="Ets"/>
    <property type="match status" value="1"/>
</dbReference>
<feature type="region of interest" description="Disordered" evidence="10">
    <location>
        <begin position="2695"/>
        <end position="2767"/>
    </location>
</feature>
<feature type="compositionally biased region" description="Basic and acidic residues" evidence="10">
    <location>
        <begin position="1954"/>
        <end position="1966"/>
    </location>
</feature>
<evidence type="ECO:0000256" key="10">
    <source>
        <dbReference type="SAM" id="MobiDB-lite"/>
    </source>
</evidence>
<evidence type="ECO:0000313" key="14">
    <source>
        <dbReference type="Proteomes" id="UP001239994"/>
    </source>
</evidence>
<feature type="compositionally biased region" description="Low complexity" evidence="10">
    <location>
        <begin position="2427"/>
        <end position="2441"/>
    </location>
</feature>
<feature type="region of interest" description="Disordered" evidence="10">
    <location>
        <begin position="370"/>
        <end position="524"/>
    </location>
</feature>
<evidence type="ECO:0000259" key="11">
    <source>
        <dbReference type="PROSITE" id="PS50061"/>
    </source>
</evidence>
<evidence type="ECO:0000256" key="9">
    <source>
        <dbReference type="RuleBase" id="RU004019"/>
    </source>
</evidence>
<dbReference type="InterPro" id="IPR058607">
    <property type="entry name" value="HMG-box_Cic-like"/>
</dbReference>
<feature type="region of interest" description="Disordered" evidence="10">
    <location>
        <begin position="1609"/>
        <end position="1711"/>
    </location>
</feature>